<comment type="caution">
    <text evidence="2">The sequence shown here is derived from an EMBL/GenBank/DDBJ whole genome shotgun (WGS) entry which is preliminary data.</text>
</comment>
<proteinExistence type="predicted"/>
<dbReference type="Pfam" id="PF07819">
    <property type="entry name" value="PGAP1"/>
    <property type="match status" value="1"/>
</dbReference>
<dbReference type="InterPro" id="IPR029058">
    <property type="entry name" value="AB_hydrolase_fold"/>
</dbReference>
<dbReference type="Gene3D" id="3.40.50.1820">
    <property type="entry name" value="alpha/beta hydrolase"/>
    <property type="match status" value="1"/>
</dbReference>
<evidence type="ECO:0000259" key="1">
    <source>
        <dbReference type="Pfam" id="PF07819"/>
    </source>
</evidence>
<feature type="domain" description="GPI inositol-deacylase PGAP1-like alpha/beta" evidence="1">
    <location>
        <begin position="237"/>
        <end position="336"/>
    </location>
</feature>
<reference evidence="2 3" key="1">
    <citation type="submission" date="2020-08" db="EMBL/GenBank/DDBJ databases">
        <title>Functional genomics of gut bacteria from endangered species of beetles.</title>
        <authorList>
            <person name="Carlos-Shanley C."/>
        </authorList>
    </citation>
    <scope>NUCLEOTIDE SEQUENCE [LARGE SCALE GENOMIC DNA]</scope>
    <source>
        <strain evidence="2 3">S00239</strain>
    </source>
</reference>
<name>A0A840LCH4_9BURK</name>
<dbReference type="GO" id="GO:0016788">
    <property type="term" value="F:hydrolase activity, acting on ester bonds"/>
    <property type="evidence" value="ECO:0007669"/>
    <property type="project" value="InterPro"/>
</dbReference>
<gene>
    <name evidence="2" type="ORF">HNP55_003981</name>
</gene>
<dbReference type="AlphaFoldDB" id="A0A840LCH4"/>
<accession>A0A840LCH4</accession>
<protein>
    <recommendedName>
        <fullName evidence="1">GPI inositol-deacylase PGAP1-like alpha/beta domain-containing protein</fullName>
    </recommendedName>
</protein>
<keyword evidence="3" id="KW-1185">Reference proteome</keyword>
<dbReference type="EMBL" id="JACHLP010000009">
    <property type="protein sequence ID" value="MBB4845431.1"/>
    <property type="molecule type" value="Genomic_DNA"/>
</dbReference>
<dbReference type="Proteomes" id="UP000562027">
    <property type="component" value="Unassembled WGS sequence"/>
</dbReference>
<dbReference type="InterPro" id="IPR012908">
    <property type="entry name" value="PGAP1-ab_dom-like"/>
</dbReference>
<evidence type="ECO:0000313" key="2">
    <source>
        <dbReference type="EMBL" id="MBB4845431.1"/>
    </source>
</evidence>
<evidence type="ECO:0000313" key="3">
    <source>
        <dbReference type="Proteomes" id="UP000562027"/>
    </source>
</evidence>
<dbReference type="RefSeq" id="WP_184303423.1">
    <property type="nucleotide sequence ID" value="NZ_JACHLP010000009.1"/>
</dbReference>
<sequence>MSTSPRPKRSRHLQASDARALSQLAVQAGTGLTRVVEGVHQSVWDRLGVAGPAKGRTGGVTGLVYRSLYGAAEMLGRGLDRALAGLEPWLAKSLSDELGRQHLPTPEREAVLAALNGILGDHLLASDNPLASGMSLRWQGQVLQGGRWPSAQQVGPRILLLVHGLCMNERAWMGDEAPGHIDSPGGSEIKHGGHVPALCAAGGLNPVYLRYNSGLHISQNGHRLAAALEQLLGGWPRPVEEIRVLAHSMGGLLIRSAVHSAQTQGMDWPARLSRIVFLGTPHHGAPLERAGHGLDQLLGSSSFTAPLAKLGQLRSAGITDLRHGNVLDADWQGHDRFDPRPDQRQPLPLPAGVDCYAIAATTAGRRGSLSERLLGDGLVTVDSALGQHEDAARHLHFPAARRWLAYKTNHMALLDSPRVTEQLLKWLA</sequence>
<organism evidence="2 3">
    <name type="scientific">Roseateles oligotrophus</name>
    <dbReference type="NCBI Taxonomy" id="1769250"/>
    <lineage>
        <taxon>Bacteria</taxon>
        <taxon>Pseudomonadati</taxon>
        <taxon>Pseudomonadota</taxon>
        <taxon>Betaproteobacteria</taxon>
        <taxon>Burkholderiales</taxon>
        <taxon>Sphaerotilaceae</taxon>
        <taxon>Roseateles</taxon>
    </lineage>
</organism>
<dbReference type="SUPFAM" id="SSF53474">
    <property type="entry name" value="alpha/beta-Hydrolases"/>
    <property type="match status" value="1"/>
</dbReference>